<evidence type="ECO:0000256" key="1">
    <source>
        <dbReference type="SAM" id="MobiDB-lite"/>
    </source>
</evidence>
<dbReference type="RefSeq" id="XP_019026004.1">
    <property type="nucleotide sequence ID" value="XM_019167326.1"/>
</dbReference>
<evidence type="ECO:0000313" key="4">
    <source>
        <dbReference type="Proteomes" id="UP000033140"/>
    </source>
</evidence>
<keyword evidence="2" id="KW-0732">Signal</keyword>
<proteinExistence type="predicted"/>
<sequence>MLATTLAFALSTLAVAQSTEGLFSYNGGYYLNLTTSNVQKGCYGVSASESVAYGCSTTNYLALSVDPETLVVNTSDHTYVTGLKMGRVVRYGWAYNSDNSMSIDAGTVTSTIDLTGTGFAFADPQGLVSNLSATTCLFATSVTDQKIVLVGNSTTEAADQCLLAPHCLFDDDSCIVEDDSVTQLVRVEGGALATSAAPTTSSASSTSTTSTTLKTTTASSSTTVKTTTTTTTTAKTTTSTKAAATTTKKKSGR</sequence>
<evidence type="ECO:0008006" key="5">
    <source>
        <dbReference type="Google" id="ProtNLM"/>
    </source>
</evidence>
<gene>
    <name evidence="3" type="ORF">G7K_3932-t1</name>
</gene>
<feature type="chain" id="PRO_5002430485" description="Hyphally-regulated cell wall protein N-terminal domain-containing protein" evidence="2">
    <location>
        <begin position="17"/>
        <end position="253"/>
    </location>
</feature>
<dbReference type="EMBL" id="BACD03000026">
    <property type="protein sequence ID" value="GAO49790.1"/>
    <property type="molecule type" value="Genomic_DNA"/>
</dbReference>
<protein>
    <recommendedName>
        <fullName evidence="5">Hyphally-regulated cell wall protein N-terminal domain-containing protein</fullName>
    </recommendedName>
</protein>
<accession>A0A0E9NK62</accession>
<reference evidence="3 4" key="3">
    <citation type="journal article" date="2015" name="Genome Announc.">
        <title>Draft Genome Sequence of the Archiascomycetous Yeast Saitoella complicata.</title>
        <authorList>
            <person name="Yamauchi K."/>
            <person name="Kondo S."/>
            <person name="Hamamoto M."/>
            <person name="Takahashi Y."/>
            <person name="Ogura Y."/>
            <person name="Hayashi T."/>
            <person name="Nishida H."/>
        </authorList>
    </citation>
    <scope>NUCLEOTIDE SEQUENCE [LARGE SCALE GENOMIC DNA]</scope>
    <source>
        <strain evidence="3 4">NRRL Y-17804</strain>
    </source>
</reference>
<comment type="caution">
    <text evidence="3">The sequence shown here is derived from an EMBL/GenBank/DDBJ whole genome shotgun (WGS) entry which is preliminary data.</text>
</comment>
<feature type="signal peptide" evidence="2">
    <location>
        <begin position="1"/>
        <end position="16"/>
    </location>
</feature>
<evidence type="ECO:0000256" key="2">
    <source>
        <dbReference type="SAM" id="SignalP"/>
    </source>
</evidence>
<feature type="compositionally biased region" description="Low complexity" evidence="1">
    <location>
        <begin position="193"/>
        <end position="246"/>
    </location>
</feature>
<reference evidence="3 4" key="1">
    <citation type="journal article" date="2011" name="J. Gen. Appl. Microbiol.">
        <title>Draft genome sequencing of the enigmatic yeast Saitoella complicata.</title>
        <authorList>
            <person name="Nishida H."/>
            <person name="Hamamoto M."/>
            <person name="Sugiyama J."/>
        </authorList>
    </citation>
    <scope>NUCLEOTIDE SEQUENCE [LARGE SCALE GENOMIC DNA]</scope>
    <source>
        <strain evidence="3 4">NRRL Y-17804</strain>
    </source>
</reference>
<evidence type="ECO:0000313" key="3">
    <source>
        <dbReference type="EMBL" id="GAO49790.1"/>
    </source>
</evidence>
<dbReference type="Proteomes" id="UP000033140">
    <property type="component" value="Unassembled WGS sequence"/>
</dbReference>
<keyword evidence="4" id="KW-1185">Reference proteome</keyword>
<feature type="region of interest" description="Disordered" evidence="1">
    <location>
        <begin position="192"/>
        <end position="253"/>
    </location>
</feature>
<organism evidence="3 4">
    <name type="scientific">Saitoella complicata (strain BCRC 22490 / CBS 7301 / JCM 7358 / NBRC 10748 / NRRL Y-17804)</name>
    <dbReference type="NCBI Taxonomy" id="698492"/>
    <lineage>
        <taxon>Eukaryota</taxon>
        <taxon>Fungi</taxon>
        <taxon>Dikarya</taxon>
        <taxon>Ascomycota</taxon>
        <taxon>Taphrinomycotina</taxon>
        <taxon>Taphrinomycotina incertae sedis</taxon>
        <taxon>Saitoella</taxon>
    </lineage>
</organism>
<dbReference type="AlphaFoldDB" id="A0A0E9NK62"/>
<name>A0A0E9NK62_SAICN</name>
<reference evidence="3 4" key="2">
    <citation type="journal article" date="2014" name="J. Gen. Appl. Microbiol.">
        <title>The early diverging ascomycetous budding yeast Saitoella complicata has three histone deacetylases belonging to the Clr6, Hos2, and Rpd3 lineages.</title>
        <authorList>
            <person name="Nishida H."/>
            <person name="Matsumoto T."/>
            <person name="Kondo S."/>
            <person name="Hamamoto M."/>
            <person name="Yoshikawa H."/>
        </authorList>
    </citation>
    <scope>NUCLEOTIDE SEQUENCE [LARGE SCALE GENOMIC DNA]</scope>
    <source>
        <strain evidence="3 4">NRRL Y-17804</strain>
    </source>
</reference>